<evidence type="ECO:0000313" key="1">
    <source>
        <dbReference type="EMBL" id="KAH6931277.1"/>
    </source>
</evidence>
<dbReference type="EMBL" id="CM023485">
    <property type="protein sequence ID" value="KAH6931277.1"/>
    <property type="molecule type" value="Genomic_DNA"/>
</dbReference>
<keyword evidence="2" id="KW-1185">Reference proteome</keyword>
<gene>
    <name evidence="1" type="ORF">HPB50_023283</name>
</gene>
<sequence>MDLRDAARPEYGAVARAAGFRRERAPTTPMQPRLAGKFRRGKLPEVTFYEDELIRRAAKEYAASKSAFENEKKPEPKRSTERATKAVAASPTVHSKQARNEGVAAQHATAEPLFANYRGWQPYKMECPHEKGEMDRCHKDHRHRWHTHWPAYYYGTGAFEPVAFTTPMPEPLKGETSDSNTVNCPRRPPPHDLESPSESASSGSDPALRKPAKYEYSRRKPSRSSEKLSDNFFSNDDRDDSEDDVSSPRHSRTHNMVKKARSLAAALKSSTRKGTTLSTDEESSSVDSDRADGKRRAKSGKSTSAKPQPTSRHTSRSSAAAGYKIAGAHSRQTAQRHADVPSSLKLKTIKGSGSSYDDKSPKYSFENTRHKAKSGRGDLGDAQGTSHVALKTSARESHILRNSKSDAVPSHSSDKSSDDSEESSIDKHENAEGSTKRSQSTVAEEQGSPHGLSKVPARKRSSIRKSESKSTHSNSSGKSGEDDLEPVHHSIPEKPGDAPPRKTSVNRNIRDIPNEVKLGSLCEDEKAGRRAAGESTVPIEADKSHVGLAKPSNHSASSERSTTICEAHSKNPHQKTCPPSEISSVYYAAEEDDAERWAHSTSILTLMNQVGEELGQKQAQLMAEHTFREIPEYQNDDAADNTQMLPKESTASTANVTQDSTPRVRQVGGDFPVSFRQELCLYPFLLILVVAAFMVALLLLAPRAKQRPLEDKVPGTCSSLHCLRDSVYLNDLLNWNFDPCDNFYMFVCSRWKNQFPAADFRVSADDDYASSLEGQIRSLLEDEPHSPYSVIGPLQDLYNKCVNAKLIEDSGWDGLLEFMSELYLDGFPLTPPVRSSVSVWKIAARLLRKTGAVTLIAAGVASHPSITAKDVIFVGTPETFTAINGIDTNDAIRIYTSVVFAAFKALRKDFIPPVHTLNVIKFASEVEKLSLQFGEREARIESLVNASAPQVFLAELFDGVSGAACTSPGCEVLSRSPDFVARLVALVQETDLHTVMNFLGVRLMVQVAPFIPQSGLAEAYATLLYGKWLQADMRWKLCVRVAEKAMPPLFHRVSLERLTARVPAEQLEGRVKDIATEFLSGVGTAPYLDGAARAAIQKIVSTTRFETLAPAWIFNGTLVAEYAQGIPPTASERPLQSYAAVHEYNLVSSLTRPNDERWARSVFTTNCWYERMPRIIYIPMLLFNLSLLVDDSVYNFQLSRAGVRISHCLLDMLFEEANSTKPKERWLNEATVANIEEAQRCFGKDNGPQQMRDAMALRFAYGHFARTLKPRARATSFHLGPRQNFSASQMFFVYLMLQSCEKKTSRDKPSPEIGVAWNTALRNQGAFADEFRCPLGSSMNIGKRCNV</sequence>
<organism evidence="1 2">
    <name type="scientific">Hyalomma asiaticum</name>
    <name type="common">Tick</name>
    <dbReference type="NCBI Taxonomy" id="266040"/>
    <lineage>
        <taxon>Eukaryota</taxon>
        <taxon>Metazoa</taxon>
        <taxon>Ecdysozoa</taxon>
        <taxon>Arthropoda</taxon>
        <taxon>Chelicerata</taxon>
        <taxon>Arachnida</taxon>
        <taxon>Acari</taxon>
        <taxon>Parasitiformes</taxon>
        <taxon>Ixodida</taxon>
        <taxon>Ixodoidea</taxon>
        <taxon>Ixodidae</taxon>
        <taxon>Hyalomminae</taxon>
        <taxon>Hyalomma</taxon>
    </lineage>
</organism>
<comment type="caution">
    <text evidence="1">The sequence shown here is derived from an EMBL/GenBank/DDBJ whole genome shotgun (WGS) entry which is preliminary data.</text>
</comment>
<reference evidence="1" key="1">
    <citation type="submission" date="2020-05" db="EMBL/GenBank/DDBJ databases">
        <title>Large-scale comparative analyses of tick genomes elucidate their genetic diversity and vector capacities.</title>
        <authorList>
            <person name="Jia N."/>
            <person name="Wang J."/>
            <person name="Shi W."/>
            <person name="Du L."/>
            <person name="Sun Y."/>
            <person name="Zhan W."/>
            <person name="Jiang J."/>
            <person name="Wang Q."/>
            <person name="Zhang B."/>
            <person name="Ji P."/>
            <person name="Sakyi L.B."/>
            <person name="Cui X."/>
            <person name="Yuan T."/>
            <person name="Jiang B."/>
            <person name="Yang W."/>
            <person name="Lam T.T.-Y."/>
            <person name="Chang Q."/>
            <person name="Ding S."/>
            <person name="Wang X."/>
            <person name="Zhu J."/>
            <person name="Ruan X."/>
            <person name="Zhao L."/>
            <person name="Wei J."/>
            <person name="Que T."/>
            <person name="Du C."/>
            <person name="Cheng J."/>
            <person name="Dai P."/>
            <person name="Han X."/>
            <person name="Huang E."/>
            <person name="Gao Y."/>
            <person name="Liu J."/>
            <person name="Shao H."/>
            <person name="Ye R."/>
            <person name="Li L."/>
            <person name="Wei W."/>
            <person name="Wang X."/>
            <person name="Wang C."/>
            <person name="Yang T."/>
            <person name="Huo Q."/>
            <person name="Li W."/>
            <person name="Guo W."/>
            <person name="Chen H."/>
            <person name="Zhou L."/>
            <person name="Ni X."/>
            <person name="Tian J."/>
            <person name="Zhou Y."/>
            <person name="Sheng Y."/>
            <person name="Liu T."/>
            <person name="Pan Y."/>
            <person name="Xia L."/>
            <person name="Li J."/>
            <person name="Zhao F."/>
            <person name="Cao W."/>
        </authorList>
    </citation>
    <scope>NUCLEOTIDE SEQUENCE</scope>
    <source>
        <strain evidence="1">Hyas-2018</strain>
    </source>
</reference>
<dbReference type="Proteomes" id="UP000821845">
    <property type="component" value="Chromosome 5"/>
</dbReference>
<accession>A0ACB7S7W5</accession>
<proteinExistence type="predicted"/>
<evidence type="ECO:0000313" key="2">
    <source>
        <dbReference type="Proteomes" id="UP000821845"/>
    </source>
</evidence>
<name>A0ACB7S7W5_HYAAI</name>
<protein>
    <submittedName>
        <fullName evidence="1">Uncharacterized protein</fullName>
    </submittedName>
</protein>